<dbReference type="EMBL" id="JBBNAG010000004">
    <property type="protein sequence ID" value="KAK9140305.1"/>
    <property type="molecule type" value="Genomic_DNA"/>
</dbReference>
<dbReference type="AlphaFoldDB" id="A0AAP0PGN4"/>
<reference evidence="1 2" key="1">
    <citation type="submission" date="2024-01" db="EMBL/GenBank/DDBJ databases">
        <title>Genome assemblies of Stephania.</title>
        <authorList>
            <person name="Yang L."/>
        </authorList>
    </citation>
    <scope>NUCLEOTIDE SEQUENCE [LARGE SCALE GENOMIC DNA]</scope>
    <source>
        <strain evidence="1">JXDWG</strain>
        <tissue evidence="1">Leaf</tissue>
    </source>
</reference>
<evidence type="ECO:0000313" key="1">
    <source>
        <dbReference type="EMBL" id="KAK9140305.1"/>
    </source>
</evidence>
<name>A0AAP0PGN4_9MAGN</name>
<keyword evidence="2" id="KW-1185">Reference proteome</keyword>
<evidence type="ECO:0000313" key="2">
    <source>
        <dbReference type="Proteomes" id="UP001419268"/>
    </source>
</evidence>
<gene>
    <name evidence="1" type="ORF">Scep_009986</name>
</gene>
<comment type="caution">
    <text evidence="1">The sequence shown here is derived from an EMBL/GenBank/DDBJ whole genome shotgun (WGS) entry which is preliminary data.</text>
</comment>
<organism evidence="1 2">
    <name type="scientific">Stephania cephalantha</name>
    <dbReference type="NCBI Taxonomy" id="152367"/>
    <lineage>
        <taxon>Eukaryota</taxon>
        <taxon>Viridiplantae</taxon>
        <taxon>Streptophyta</taxon>
        <taxon>Embryophyta</taxon>
        <taxon>Tracheophyta</taxon>
        <taxon>Spermatophyta</taxon>
        <taxon>Magnoliopsida</taxon>
        <taxon>Ranunculales</taxon>
        <taxon>Menispermaceae</taxon>
        <taxon>Menispermoideae</taxon>
        <taxon>Cissampelideae</taxon>
        <taxon>Stephania</taxon>
    </lineage>
</organism>
<accession>A0AAP0PGN4</accession>
<proteinExistence type="predicted"/>
<sequence length="69" mass="7605">MDQPVVDEAAYYDVASECPKGCVYSLGSLGRNKRRNADHGASTSQVLSMVPHSKFNNVAEQLRQVVTFM</sequence>
<dbReference type="Proteomes" id="UP001419268">
    <property type="component" value="Unassembled WGS sequence"/>
</dbReference>
<protein>
    <submittedName>
        <fullName evidence="1">Uncharacterized protein</fullName>
    </submittedName>
</protein>